<feature type="transmembrane region" description="Helical" evidence="1">
    <location>
        <begin position="12"/>
        <end position="34"/>
    </location>
</feature>
<dbReference type="GeneID" id="93860521"/>
<evidence type="ECO:0000313" key="2">
    <source>
        <dbReference type="EMBL" id="AAN57928.1"/>
    </source>
</evidence>
<keyword evidence="1" id="KW-0472">Membrane</keyword>
<dbReference type="KEGG" id="smu:SMU_152"/>
<protein>
    <submittedName>
        <fullName evidence="2">Uncharacterized protein</fullName>
    </submittedName>
</protein>
<gene>
    <name evidence="2" type="ordered locus">SMU_152</name>
</gene>
<feature type="transmembrane region" description="Helical" evidence="1">
    <location>
        <begin position="109"/>
        <end position="129"/>
    </location>
</feature>
<evidence type="ECO:0000256" key="1">
    <source>
        <dbReference type="SAM" id="Phobius"/>
    </source>
</evidence>
<dbReference type="EMBL" id="AE014133">
    <property type="protein sequence ID" value="AAN57928.1"/>
    <property type="molecule type" value="Genomic_DNA"/>
</dbReference>
<sequence length="139" mass="16093">MKKLERISTKILRWAYLILTTIVFVAALIIYNWLYYGKSMLFWLPAVLVLLVTALLAYLVKKQLEARLEPLLIFNTLQQIIGVLIALAVGLFALAYKALNTKINDGNEVYWILFAAILLIFSWNAVELYKELKRRSKNK</sequence>
<proteinExistence type="predicted"/>
<keyword evidence="1" id="KW-0812">Transmembrane</keyword>
<dbReference type="STRING" id="210007.SMU_152"/>
<dbReference type="AlphaFoldDB" id="Q8DWB5"/>
<dbReference type="Proteomes" id="UP000002512">
    <property type="component" value="Chromosome"/>
</dbReference>
<reference evidence="2 3" key="1">
    <citation type="journal article" date="2002" name="Proc. Natl. Acad. Sci. U.S.A.">
        <title>Genome sequence of Streptococcus mutans UA159, a cariogenic dental pathogen.</title>
        <authorList>
            <person name="Ajdic D."/>
            <person name="McShan W.M."/>
            <person name="McLaughlin R.E."/>
            <person name="Savic G."/>
            <person name="Chang J."/>
            <person name="Carson M.B."/>
            <person name="Primeaux C."/>
            <person name="Tian R."/>
            <person name="Kenton S."/>
            <person name="Jia H."/>
            <person name="Lin S."/>
            <person name="Qian Y."/>
            <person name="Li S."/>
            <person name="Zhu H."/>
            <person name="Najar F."/>
            <person name="Lai H."/>
            <person name="White J."/>
            <person name="Roe B.A."/>
            <person name="Ferretti J.J."/>
        </authorList>
    </citation>
    <scope>NUCLEOTIDE SEQUENCE [LARGE SCALE GENOMIC DNA]</scope>
    <source>
        <strain evidence="3">ATCC 700610 / UA159</strain>
    </source>
</reference>
<keyword evidence="1" id="KW-1133">Transmembrane helix</keyword>
<feature type="transmembrane region" description="Helical" evidence="1">
    <location>
        <begin position="72"/>
        <end position="97"/>
    </location>
</feature>
<accession>Q8DWB5</accession>
<keyword evidence="3" id="KW-1185">Reference proteome</keyword>
<organism evidence="2 3">
    <name type="scientific">Streptococcus mutans serotype c (strain ATCC 700610 / UA159)</name>
    <dbReference type="NCBI Taxonomy" id="210007"/>
    <lineage>
        <taxon>Bacteria</taxon>
        <taxon>Bacillati</taxon>
        <taxon>Bacillota</taxon>
        <taxon>Bacilli</taxon>
        <taxon>Lactobacillales</taxon>
        <taxon>Streptococcaceae</taxon>
        <taxon>Streptococcus</taxon>
    </lineage>
</organism>
<dbReference type="OrthoDB" id="2239331at2"/>
<dbReference type="RefSeq" id="WP_002263729.1">
    <property type="nucleotide sequence ID" value="NC_004350.2"/>
</dbReference>
<feature type="transmembrane region" description="Helical" evidence="1">
    <location>
        <begin position="40"/>
        <end position="60"/>
    </location>
</feature>
<evidence type="ECO:0000313" key="3">
    <source>
        <dbReference type="Proteomes" id="UP000002512"/>
    </source>
</evidence>
<dbReference type="HOGENOM" id="CLU_1844010_0_0_9"/>
<dbReference type="PATRIC" id="fig|210007.7.peg.130"/>
<name>Q8DWB5_STRMU</name>